<dbReference type="AlphaFoldDB" id="A0A4S8MD75"/>
<accession>A0A4S8MD75</accession>
<evidence type="ECO:0000256" key="2">
    <source>
        <dbReference type="SAM" id="MobiDB-lite"/>
    </source>
</evidence>
<keyword evidence="1" id="KW-0175">Coiled coil</keyword>
<gene>
    <name evidence="3" type="ORF">K435DRAFT_794193</name>
</gene>
<organism evidence="3 4">
    <name type="scientific">Dendrothele bispora (strain CBS 962.96)</name>
    <dbReference type="NCBI Taxonomy" id="1314807"/>
    <lineage>
        <taxon>Eukaryota</taxon>
        <taxon>Fungi</taxon>
        <taxon>Dikarya</taxon>
        <taxon>Basidiomycota</taxon>
        <taxon>Agaricomycotina</taxon>
        <taxon>Agaricomycetes</taxon>
        <taxon>Agaricomycetidae</taxon>
        <taxon>Agaricales</taxon>
        <taxon>Agaricales incertae sedis</taxon>
        <taxon>Dendrothele</taxon>
    </lineage>
</organism>
<reference evidence="3 4" key="1">
    <citation type="journal article" date="2019" name="Nat. Ecol. Evol.">
        <title>Megaphylogeny resolves global patterns of mushroom evolution.</title>
        <authorList>
            <person name="Varga T."/>
            <person name="Krizsan K."/>
            <person name="Foldi C."/>
            <person name="Dima B."/>
            <person name="Sanchez-Garcia M."/>
            <person name="Sanchez-Ramirez S."/>
            <person name="Szollosi G.J."/>
            <person name="Szarkandi J.G."/>
            <person name="Papp V."/>
            <person name="Albert L."/>
            <person name="Andreopoulos W."/>
            <person name="Angelini C."/>
            <person name="Antonin V."/>
            <person name="Barry K.W."/>
            <person name="Bougher N.L."/>
            <person name="Buchanan P."/>
            <person name="Buyck B."/>
            <person name="Bense V."/>
            <person name="Catcheside P."/>
            <person name="Chovatia M."/>
            <person name="Cooper J."/>
            <person name="Damon W."/>
            <person name="Desjardin D."/>
            <person name="Finy P."/>
            <person name="Geml J."/>
            <person name="Haridas S."/>
            <person name="Hughes K."/>
            <person name="Justo A."/>
            <person name="Karasinski D."/>
            <person name="Kautmanova I."/>
            <person name="Kiss B."/>
            <person name="Kocsube S."/>
            <person name="Kotiranta H."/>
            <person name="LaButti K.M."/>
            <person name="Lechner B.E."/>
            <person name="Liimatainen K."/>
            <person name="Lipzen A."/>
            <person name="Lukacs Z."/>
            <person name="Mihaltcheva S."/>
            <person name="Morgado L.N."/>
            <person name="Niskanen T."/>
            <person name="Noordeloos M.E."/>
            <person name="Ohm R.A."/>
            <person name="Ortiz-Santana B."/>
            <person name="Ovrebo C."/>
            <person name="Racz N."/>
            <person name="Riley R."/>
            <person name="Savchenko A."/>
            <person name="Shiryaev A."/>
            <person name="Soop K."/>
            <person name="Spirin V."/>
            <person name="Szebenyi C."/>
            <person name="Tomsovsky M."/>
            <person name="Tulloss R.E."/>
            <person name="Uehling J."/>
            <person name="Grigoriev I.V."/>
            <person name="Vagvolgyi C."/>
            <person name="Papp T."/>
            <person name="Martin F.M."/>
            <person name="Miettinen O."/>
            <person name="Hibbett D.S."/>
            <person name="Nagy L.G."/>
        </authorList>
    </citation>
    <scope>NUCLEOTIDE SEQUENCE [LARGE SCALE GENOMIC DNA]</scope>
    <source>
        <strain evidence="3 4">CBS 962.96</strain>
    </source>
</reference>
<feature type="coiled-coil region" evidence="1">
    <location>
        <begin position="182"/>
        <end position="258"/>
    </location>
</feature>
<evidence type="ECO:0000313" key="4">
    <source>
        <dbReference type="Proteomes" id="UP000297245"/>
    </source>
</evidence>
<protein>
    <submittedName>
        <fullName evidence="3">Uncharacterized protein</fullName>
    </submittedName>
</protein>
<feature type="region of interest" description="Disordered" evidence="2">
    <location>
        <begin position="1"/>
        <end position="23"/>
    </location>
</feature>
<feature type="compositionally biased region" description="Polar residues" evidence="2">
    <location>
        <begin position="1"/>
        <end position="11"/>
    </location>
</feature>
<keyword evidence="4" id="KW-1185">Reference proteome</keyword>
<sequence length="297" mass="33540">MSAKRSSTSTAADPPRKRPCHFQRNTVETHCTVSPVKNPPVQAQHECSGDDIPPPLSSHTKDVDHVEDIATYKNNDTLRTHASRDLVKIVPNHRTNIETWIGRVKGTAYPSDNIPTKTVCDAAVQTESSTFPVDISSVPYQKLSIRFAKVKSRCNDLYVSLDHAKLASEAGWSKYWGADAECRELRKLVRESNDELVEARESMRKSNKELVEARKLIGKFNKELVEARKLIGKFNKELAEARKLIGKSNEELTETREELDDAICAKESAYSDARFWRRKWADLGGITDVAELHDDYT</sequence>
<evidence type="ECO:0000256" key="1">
    <source>
        <dbReference type="SAM" id="Coils"/>
    </source>
</evidence>
<evidence type="ECO:0000313" key="3">
    <source>
        <dbReference type="EMBL" id="THV00321.1"/>
    </source>
</evidence>
<dbReference type="Proteomes" id="UP000297245">
    <property type="component" value="Unassembled WGS sequence"/>
</dbReference>
<dbReference type="EMBL" id="ML179105">
    <property type="protein sequence ID" value="THV00321.1"/>
    <property type="molecule type" value="Genomic_DNA"/>
</dbReference>
<proteinExistence type="predicted"/>
<name>A0A4S8MD75_DENBC</name>